<gene>
    <name evidence="8 9 10" type="primary">LOC111432783</name>
</gene>
<keyword evidence="5" id="KW-0472">Membrane</keyword>
<feature type="transmembrane region" description="Helical" evidence="5">
    <location>
        <begin position="132"/>
        <end position="157"/>
    </location>
</feature>
<evidence type="ECO:0000313" key="7">
    <source>
        <dbReference type="Proteomes" id="UP000504609"/>
    </source>
</evidence>
<evidence type="ECO:0000256" key="3">
    <source>
        <dbReference type="ARBA" id="ARBA00023315"/>
    </source>
</evidence>
<keyword evidence="7" id="KW-1185">Reference proteome</keyword>
<evidence type="ECO:0000256" key="5">
    <source>
        <dbReference type="SAM" id="Phobius"/>
    </source>
</evidence>
<keyword evidence="4" id="KW-0444">Lipid biosynthesis</keyword>
<evidence type="ECO:0000313" key="9">
    <source>
        <dbReference type="RefSeq" id="XP_022925499.1"/>
    </source>
</evidence>
<dbReference type="InterPro" id="IPR002123">
    <property type="entry name" value="Plipid/glycerol_acylTrfase"/>
</dbReference>
<dbReference type="AlphaFoldDB" id="A0A6J1ECC6"/>
<dbReference type="KEGG" id="cmos:111432783"/>
<dbReference type="RefSeq" id="XP_022925499.1">
    <property type="nucleotide sequence ID" value="XM_023069731.1"/>
</dbReference>
<evidence type="ECO:0000256" key="2">
    <source>
        <dbReference type="ARBA" id="ARBA00022679"/>
    </source>
</evidence>
<evidence type="ECO:0000313" key="10">
    <source>
        <dbReference type="RefSeq" id="XP_022925500.1"/>
    </source>
</evidence>
<feature type="transmembrane region" description="Helical" evidence="5">
    <location>
        <begin position="222"/>
        <end position="244"/>
    </location>
</feature>
<keyword evidence="5" id="KW-0812">Transmembrane</keyword>
<dbReference type="RefSeq" id="XP_022925498.1">
    <property type="nucleotide sequence ID" value="XM_023069730.1"/>
</dbReference>
<dbReference type="PANTHER" id="PTHR10434:SF60">
    <property type="entry name" value="1-ACYL-SN-GLYCEROL-3-PHOSPHATE ACYLTRANSFERASE LPAT1, CHLOROPLASTIC"/>
    <property type="match status" value="1"/>
</dbReference>
<evidence type="ECO:0000259" key="6">
    <source>
        <dbReference type="SMART" id="SM00563"/>
    </source>
</evidence>
<dbReference type="SUPFAM" id="SSF69593">
    <property type="entry name" value="Glycerol-3-phosphate (1)-acyltransferase"/>
    <property type="match status" value="1"/>
</dbReference>
<evidence type="ECO:0000256" key="4">
    <source>
        <dbReference type="RuleBase" id="RU361267"/>
    </source>
</evidence>
<evidence type="ECO:0000313" key="8">
    <source>
        <dbReference type="RefSeq" id="XP_022925498.1"/>
    </source>
</evidence>
<keyword evidence="4" id="KW-1208">Phospholipid metabolism</keyword>
<dbReference type="NCBIfam" id="TIGR00530">
    <property type="entry name" value="AGP_acyltrn"/>
    <property type="match status" value="1"/>
</dbReference>
<keyword evidence="4" id="KW-0594">Phospholipid biosynthesis</keyword>
<dbReference type="GO" id="GO:0016020">
    <property type="term" value="C:membrane"/>
    <property type="evidence" value="ECO:0007669"/>
    <property type="project" value="InterPro"/>
</dbReference>
<proteinExistence type="inferred from homology"/>
<protein>
    <recommendedName>
        <fullName evidence="4">1-acyl-sn-glycerol-3-phosphate acyltransferase</fullName>
        <ecNumber evidence="4">2.3.1.51</ecNumber>
    </recommendedName>
</protein>
<comment type="similarity">
    <text evidence="1 4">Belongs to the 1-acyl-sn-glycerol-3-phosphate acyltransferase family.</text>
</comment>
<keyword evidence="3 4" id="KW-0012">Acyltransferase</keyword>
<dbReference type="RefSeq" id="XP_022925500.1">
    <property type="nucleotide sequence ID" value="XM_023069732.1"/>
</dbReference>
<accession>A0A6J1ECC6</accession>
<dbReference type="Pfam" id="PF01553">
    <property type="entry name" value="Acyltransferase"/>
    <property type="match status" value="1"/>
</dbReference>
<dbReference type="GeneID" id="111432783"/>
<name>A0A6J1ECC6_CUCMO</name>
<dbReference type="CDD" id="cd07989">
    <property type="entry name" value="LPLAT_AGPAT-like"/>
    <property type="match status" value="1"/>
</dbReference>
<dbReference type="GO" id="GO:0006654">
    <property type="term" value="P:phosphatidic acid biosynthetic process"/>
    <property type="evidence" value="ECO:0007669"/>
    <property type="project" value="TreeGrafter"/>
</dbReference>
<dbReference type="SMART" id="SM00563">
    <property type="entry name" value="PlsC"/>
    <property type="match status" value="1"/>
</dbReference>
<comment type="domain">
    <text evidence="4">The HXXXXD motif is essential for acyltransferase activity and may constitute the binding site for the phosphate moiety of the glycerol-3-phosphate.</text>
</comment>
<dbReference type="PANTHER" id="PTHR10434">
    <property type="entry name" value="1-ACYL-SN-GLYCEROL-3-PHOSPHATE ACYLTRANSFERASE"/>
    <property type="match status" value="1"/>
</dbReference>
<dbReference type="Proteomes" id="UP000504609">
    <property type="component" value="Unplaced"/>
</dbReference>
<dbReference type="GO" id="GO:0003841">
    <property type="term" value="F:1-acylglycerol-3-phosphate O-acyltransferase activity"/>
    <property type="evidence" value="ECO:0007669"/>
    <property type="project" value="UniProtKB-UniRule"/>
</dbReference>
<organism evidence="7 9">
    <name type="scientific">Cucurbita moschata</name>
    <name type="common">Winter crookneck squash</name>
    <name type="synonym">Cucurbita pepo var. moschata</name>
    <dbReference type="NCBI Taxonomy" id="3662"/>
    <lineage>
        <taxon>Eukaryota</taxon>
        <taxon>Viridiplantae</taxon>
        <taxon>Streptophyta</taxon>
        <taxon>Embryophyta</taxon>
        <taxon>Tracheophyta</taxon>
        <taxon>Spermatophyta</taxon>
        <taxon>Magnoliopsida</taxon>
        <taxon>eudicotyledons</taxon>
        <taxon>Gunneridae</taxon>
        <taxon>Pentapetalae</taxon>
        <taxon>rosids</taxon>
        <taxon>fabids</taxon>
        <taxon>Cucurbitales</taxon>
        <taxon>Cucurbitaceae</taxon>
        <taxon>Cucurbiteae</taxon>
        <taxon>Cucurbita</taxon>
    </lineage>
</organism>
<dbReference type="InterPro" id="IPR004552">
    <property type="entry name" value="AGP_acyltrans"/>
</dbReference>
<sequence>MEAVSLSRHGASLPLHGYGYQELGFSSASSSLPINSSRGLRYRSSLHQQANLRNAAQRYCFSSIVRKCAGVSWCYLTPNKNLYNPWYNKLLSGKRNPRYVLVRSGVAKMGTHEAGYPLSEVPLSSKVRGACFYATTAITAIFLFMLMLVAHPIVLLMDRYRRRIHYTIAKMWASLSIAPFFRIKYEGLENLPSSNSPAVYVSNHQSFLDIYTLLTLGRSFKFISKTAIFLFPIIGWAMFMMGVIPLKRMDSRSQLDCLKQCMELIRKGASVFFFPEGTRSKDGKLGAFKKGAFSVAAKTKVPVVPITLMGTGSIMPPGFEGILNMGSVKVVIHKPVVGIDPEALCNEARNVIADALSKQC</sequence>
<keyword evidence="5" id="KW-1133">Transmembrane helix</keyword>
<reference evidence="8 9" key="1">
    <citation type="submission" date="2025-04" db="UniProtKB">
        <authorList>
            <consortium name="RefSeq"/>
        </authorList>
    </citation>
    <scope>IDENTIFICATION</scope>
    <source>
        <tissue evidence="8 9">Young leaves</tissue>
    </source>
</reference>
<evidence type="ECO:0000256" key="1">
    <source>
        <dbReference type="ARBA" id="ARBA00008655"/>
    </source>
</evidence>
<comment type="catalytic activity">
    <reaction evidence="4">
        <text>a 1-acyl-sn-glycero-3-phosphate + an acyl-CoA = a 1,2-diacyl-sn-glycero-3-phosphate + CoA</text>
        <dbReference type="Rhea" id="RHEA:19709"/>
        <dbReference type="ChEBI" id="CHEBI:57287"/>
        <dbReference type="ChEBI" id="CHEBI:57970"/>
        <dbReference type="ChEBI" id="CHEBI:58342"/>
        <dbReference type="ChEBI" id="CHEBI:58608"/>
        <dbReference type="EC" id="2.3.1.51"/>
    </reaction>
</comment>
<dbReference type="EC" id="2.3.1.51" evidence="4"/>
<keyword evidence="2 4" id="KW-0808">Transferase</keyword>
<keyword evidence="4" id="KW-0443">Lipid metabolism</keyword>
<feature type="domain" description="Phospholipid/glycerol acyltransferase" evidence="6">
    <location>
        <begin position="198"/>
        <end position="311"/>
    </location>
</feature>